<comment type="similarity">
    <text evidence="2">Belongs to the UPF0324 family.</text>
</comment>
<dbReference type="PANTHER" id="PTHR30106">
    <property type="entry name" value="INNER MEMBRANE PROTEIN YEIH-RELATED"/>
    <property type="match status" value="1"/>
</dbReference>
<feature type="transmembrane region" description="Helical" evidence="7">
    <location>
        <begin position="230"/>
        <end position="250"/>
    </location>
</feature>
<name>A0A6J5GGR3_9BURK</name>
<evidence type="ECO:0000313" key="9">
    <source>
        <dbReference type="Proteomes" id="UP000494119"/>
    </source>
</evidence>
<keyword evidence="5 7" id="KW-1133">Transmembrane helix</keyword>
<dbReference type="InterPro" id="IPR018383">
    <property type="entry name" value="UPF0324_pro"/>
</dbReference>
<dbReference type="Pfam" id="PF03601">
    <property type="entry name" value="Cons_hypoth698"/>
    <property type="match status" value="1"/>
</dbReference>
<evidence type="ECO:0000256" key="5">
    <source>
        <dbReference type="ARBA" id="ARBA00022989"/>
    </source>
</evidence>
<evidence type="ECO:0000256" key="3">
    <source>
        <dbReference type="ARBA" id="ARBA00022475"/>
    </source>
</evidence>
<keyword evidence="3" id="KW-1003">Cell membrane</keyword>
<organism evidence="8 9">
    <name type="scientific">Paraburkholderia caffeinitolerans</name>
    <dbReference type="NCBI Taxonomy" id="1723730"/>
    <lineage>
        <taxon>Bacteria</taxon>
        <taxon>Pseudomonadati</taxon>
        <taxon>Pseudomonadota</taxon>
        <taxon>Betaproteobacteria</taxon>
        <taxon>Burkholderiales</taxon>
        <taxon>Burkholderiaceae</taxon>
        <taxon>Paraburkholderia</taxon>
    </lineage>
</organism>
<feature type="transmembrane region" description="Helical" evidence="7">
    <location>
        <begin position="271"/>
        <end position="289"/>
    </location>
</feature>
<dbReference type="AlphaFoldDB" id="A0A6J5GGR3"/>
<feature type="transmembrane region" description="Helical" evidence="7">
    <location>
        <begin position="166"/>
        <end position="186"/>
    </location>
</feature>
<evidence type="ECO:0000256" key="6">
    <source>
        <dbReference type="ARBA" id="ARBA00023136"/>
    </source>
</evidence>
<dbReference type="InterPro" id="IPR004630">
    <property type="entry name" value="UPF0324_YeiH-like"/>
</dbReference>
<proteinExistence type="inferred from homology"/>
<evidence type="ECO:0000313" key="8">
    <source>
        <dbReference type="EMBL" id="CAB3800511.1"/>
    </source>
</evidence>
<feature type="transmembrane region" description="Helical" evidence="7">
    <location>
        <begin position="327"/>
        <end position="349"/>
    </location>
</feature>
<feature type="transmembrane region" description="Helical" evidence="7">
    <location>
        <begin position="21"/>
        <end position="38"/>
    </location>
</feature>
<dbReference type="NCBIfam" id="TIGR00698">
    <property type="entry name" value="YeiH family putative sulfate export transporter"/>
    <property type="match status" value="1"/>
</dbReference>
<dbReference type="EMBL" id="CADIKL010000032">
    <property type="protein sequence ID" value="CAB3800511.1"/>
    <property type="molecule type" value="Genomic_DNA"/>
</dbReference>
<reference evidence="8 9" key="1">
    <citation type="submission" date="2020-04" db="EMBL/GenBank/DDBJ databases">
        <authorList>
            <person name="De Canck E."/>
        </authorList>
    </citation>
    <scope>NUCLEOTIDE SEQUENCE [LARGE SCALE GENOMIC DNA]</scope>
    <source>
        <strain evidence="8 9">LMG 28688</strain>
    </source>
</reference>
<evidence type="ECO:0000256" key="4">
    <source>
        <dbReference type="ARBA" id="ARBA00022692"/>
    </source>
</evidence>
<keyword evidence="6 7" id="KW-0472">Membrane</keyword>
<feature type="transmembrane region" description="Helical" evidence="7">
    <location>
        <begin position="295"/>
        <end position="315"/>
    </location>
</feature>
<protein>
    <submittedName>
        <fullName evidence="8">Uncharacterized protein</fullName>
    </submittedName>
</protein>
<evidence type="ECO:0000256" key="7">
    <source>
        <dbReference type="SAM" id="Phobius"/>
    </source>
</evidence>
<dbReference type="GO" id="GO:0005886">
    <property type="term" value="C:plasma membrane"/>
    <property type="evidence" value="ECO:0007669"/>
    <property type="project" value="UniProtKB-SubCell"/>
</dbReference>
<sequence length="354" mass="36746">MSTPSTSLSSASSSTRGQLNGVLFVALFAAAVTRIAALPAIAGLGLSPLIVGIVGGAIYGNALRHGMPESWAAGVNFSARKLLRIAVAFFGLRVSLQEIAQVGLPGLVESAVIVVSTLAIGTWAGMKLMKLDRDTAILTAAGSAICGAAAVLAFESTLQSKPHKSAMAVGSVVLFGTLSMFLYPLLYRAGWLHLDTMGAGLFFGGTIHEVAQVVGAASNVSPEATHIATIVKMTRVMLLVPVLLALGVWLNRSARGAAEGKQGARKLAVPWFALGFLALVVVNSLHVLPDSATQTLNMLDTFALTMAMTALGIETRVSQIRQAGPRALTTGLIVYVWLVGGGLAITWAVERLFG</sequence>
<evidence type="ECO:0000256" key="1">
    <source>
        <dbReference type="ARBA" id="ARBA00004651"/>
    </source>
</evidence>
<dbReference type="RefSeq" id="WP_129561973.1">
    <property type="nucleotide sequence ID" value="NZ_CADIKL010000032.1"/>
</dbReference>
<gene>
    <name evidence="8" type="ORF">LMG28688_05170</name>
</gene>
<accession>A0A6J5GGR3</accession>
<comment type="subcellular location">
    <subcellularLocation>
        <location evidence="1">Cell membrane</location>
        <topology evidence="1">Multi-pass membrane protein</topology>
    </subcellularLocation>
</comment>
<feature type="transmembrane region" description="Helical" evidence="7">
    <location>
        <begin position="136"/>
        <end position="154"/>
    </location>
</feature>
<keyword evidence="4 7" id="KW-0812">Transmembrane</keyword>
<feature type="transmembrane region" description="Helical" evidence="7">
    <location>
        <begin position="106"/>
        <end position="124"/>
    </location>
</feature>
<keyword evidence="9" id="KW-1185">Reference proteome</keyword>
<evidence type="ECO:0000256" key="2">
    <source>
        <dbReference type="ARBA" id="ARBA00007977"/>
    </source>
</evidence>
<dbReference type="PANTHER" id="PTHR30106:SF2">
    <property type="entry name" value="UPF0324 INNER MEMBRANE PROTEIN YEIH"/>
    <property type="match status" value="1"/>
</dbReference>
<dbReference type="Proteomes" id="UP000494119">
    <property type="component" value="Unassembled WGS sequence"/>
</dbReference>
<feature type="transmembrane region" description="Helical" evidence="7">
    <location>
        <begin position="44"/>
        <end position="62"/>
    </location>
</feature>